<accession>A0AAX4P0H3</accession>
<name>A0AAX4P0H3_9CHLO</name>
<evidence type="ECO:0000313" key="2">
    <source>
        <dbReference type="Proteomes" id="UP001472866"/>
    </source>
</evidence>
<evidence type="ECO:0000313" key="1">
    <source>
        <dbReference type="EMBL" id="WZN59890.1"/>
    </source>
</evidence>
<dbReference type="Proteomes" id="UP001472866">
    <property type="component" value="Chromosome 02"/>
</dbReference>
<dbReference type="EMBL" id="CP151502">
    <property type="protein sequence ID" value="WZN59890.1"/>
    <property type="molecule type" value="Genomic_DNA"/>
</dbReference>
<proteinExistence type="predicted"/>
<gene>
    <name evidence="1" type="ORF">HKI87_02g14180</name>
</gene>
<organism evidence="1 2">
    <name type="scientific">Chloropicon roscoffensis</name>
    <dbReference type="NCBI Taxonomy" id="1461544"/>
    <lineage>
        <taxon>Eukaryota</taxon>
        <taxon>Viridiplantae</taxon>
        <taxon>Chlorophyta</taxon>
        <taxon>Chloropicophyceae</taxon>
        <taxon>Chloropicales</taxon>
        <taxon>Chloropicaceae</taxon>
        <taxon>Chloropicon</taxon>
    </lineage>
</organism>
<reference evidence="1 2" key="1">
    <citation type="submission" date="2024-03" db="EMBL/GenBank/DDBJ databases">
        <title>Complete genome sequence of the green alga Chloropicon roscoffensis RCC1871.</title>
        <authorList>
            <person name="Lemieux C."/>
            <person name="Pombert J.-F."/>
            <person name="Otis C."/>
            <person name="Turmel M."/>
        </authorList>
    </citation>
    <scope>NUCLEOTIDE SEQUENCE [LARGE SCALE GENOMIC DNA]</scope>
    <source>
        <strain evidence="1 2">RCC1871</strain>
    </source>
</reference>
<protein>
    <submittedName>
        <fullName evidence="1">Uncharacterized protein</fullName>
    </submittedName>
</protein>
<sequence>MFGDAGRGVQAKREPDGRDWEEIVHLLEIVSRESLKKMTKSQLVGTVLDLLAITSQLQAEKEKQFKVAVENILNRNCQSGQEESKRHAQIEKDKAWIEERQKLLP</sequence>
<keyword evidence="2" id="KW-1185">Reference proteome</keyword>
<dbReference type="AlphaFoldDB" id="A0AAX4P0H3"/>